<dbReference type="AlphaFoldDB" id="C4WTY4"/>
<feature type="transmembrane region" description="Helical" evidence="1">
    <location>
        <begin position="12"/>
        <end position="31"/>
    </location>
</feature>
<reference evidence="3" key="3">
    <citation type="submission" date="2022-06" db="UniProtKB">
        <authorList>
            <consortium name="EnsemblMetazoa"/>
        </authorList>
    </citation>
    <scope>IDENTIFICATION</scope>
</reference>
<dbReference type="OrthoDB" id="6603866at2759"/>
<feature type="transmembrane region" description="Helical" evidence="1">
    <location>
        <begin position="160"/>
        <end position="179"/>
    </location>
</feature>
<accession>C4WTY4</accession>
<feature type="transmembrane region" description="Helical" evidence="1">
    <location>
        <begin position="129"/>
        <end position="154"/>
    </location>
</feature>
<evidence type="ECO:0000313" key="2">
    <source>
        <dbReference type="EMBL" id="BAH71354.1"/>
    </source>
</evidence>
<dbReference type="Proteomes" id="UP000007819">
    <property type="component" value="Chromosome A1"/>
</dbReference>
<keyword evidence="4" id="KW-1185">Reference proteome</keyword>
<evidence type="ECO:0000256" key="1">
    <source>
        <dbReference type="SAM" id="Phobius"/>
    </source>
</evidence>
<keyword evidence="1" id="KW-0812">Transmembrane</keyword>
<dbReference type="EMBL" id="AK340818">
    <property type="protein sequence ID" value="BAH71354.1"/>
    <property type="molecule type" value="mRNA"/>
</dbReference>
<evidence type="ECO:0000313" key="3">
    <source>
        <dbReference type="EnsemblMetazoa" id="XP_008184562.1"/>
    </source>
</evidence>
<reference evidence="2" key="1">
    <citation type="submission" date="2009-06" db="EMBL/GenBank/DDBJ databases">
        <title>A full-length cDNA resource of the pea aphid, Acyrthosiphon pisum.</title>
        <authorList>
            <person name="Shigenobu S."/>
            <person name="Nakabachi A."/>
            <person name="Richards S."/>
        </authorList>
    </citation>
    <scope>NUCLEOTIDE SEQUENCE</scope>
    <source>
        <strain evidence="2">LSR1</strain>
        <tissue evidence="2">Whole body</tissue>
    </source>
</reference>
<keyword evidence="1" id="KW-0472">Membrane</keyword>
<evidence type="ECO:0000313" key="4">
    <source>
        <dbReference type="Proteomes" id="UP000007819"/>
    </source>
</evidence>
<feature type="transmembrane region" description="Helical" evidence="1">
    <location>
        <begin position="98"/>
        <end position="117"/>
    </location>
</feature>
<gene>
    <name evidence="2" type="primary">ACYPI54654</name>
    <name evidence="3" type="synonym">100575840</name>
</gene>
<keyword evidence="1" id="KW-1133">Transmembrane helix</keyword>
<dbReference type="KEGG" id="api:100575840"/>
<dbReference type="EnsemblMetazoa" id="XM_008186340.3">
    <property type="protein sequence ID" value="XP_008184562.1"/>
    <property type="gene ID" value="LOC100575840"/>
</dbReference>
<dbReference type="GeneID" id="100575840"/>
<protein>
    <submittedName>
        <fullName evidence="2">ACYPI54654 protein</fullName>
    </submittedName>
</protein>
<proteinExistence type="evidence at transcript level"/>
<organism evidence="2">
    <name type="scientific">Acyrthosiphon pisum</name>
    <name type="common">Pea aphid</name>
    <dbReference type="NCBI Taxonomy" id="7029"/>
    <lineage>
        <taxon>Eukaryota</taxon>
        <taxon>Metazoa</taxon>
        <taxon>Ecdysozoa</taxon>
        <taxon>Arthropoda</taxon>
        <taxon>Hexapoda</taxon>
        <taxon>Insecta</taxon>
        <taxon>Pterygota</taxon>
        <taxon>Neoptera</taxon>
        <taxon>Paraneoptera</taxon>
        <taxon>Hemiptera</taxon>
        <taxon>Sternorrhyncha</taxon>
        <taxon>Aphidomorpha</taxon>
        <taxon>Aphidoidea</taxon>
        <taxon>Aphididae</taxon>
        <taxon>Macrosiphini</taxon>
        <taxon>Acyrthosiphon</taxon>
    </lineage>
</organism>
<name>C4WTY4_ACYPI</name>
<sequence>MPKSCFGCCSIRHGVSCIYIFNIFMTTSIIMNDFLYRLSNYYQYYQHASSENSTSLTFTTDNYFDEHINLTLHYNSTVKDSFPKIKWTPLLSEIFMDYIFIIKLAWGVMEFYLNISLKQSTYTVSPEKIYAWLVIYYFNLCSGIIFLFIINLTVSYIGEFEYFMCLLQIIIIMVEIYIVQSYYKQQKLAAISDFVYLKWKYIPKSQSDENRSAVKIIPENPLDQTDDQSGYIPIFVRDLRRANS</sequence>
<reference evidence="4" key="2">
    <citation type="submission" date="2010-06" db="EMBL/GenBank/DDBJ databases">
        <authorList>
            <person name="Jiang H."/>
            <person name="Abraham K."/>
            <person name="Ali S."/>
            <person name="Alsbrooks S.L."/>
            <person name="Anim B.N."/>
            <person name="Anosike U.S."/>
            <person name="Attaway T."/>
            <person name="Bandaranaike D.P."/>
            <person name="Battles P.K."/>
            <person name="Bell S.N."/>
            <person name="Bell A.V."/>
            <person name="Beltran B."/>
            <person name="Bickham C."/>
            <person name="Bustamante Y."/>
            <person name="Caleb T."/>
            <person name="Canada A."/>
            <person name="Cardenas V."/>
            <person name="Carter K."/>
            <person name="Chacko J."/>
            <person name="Chandrabose M.N."/>
            <person name="Chavez D."/>
            <person name="Chavez A."/>
            <person name="Chen L."/>
            <person name="Chu H.-S."/>
            <person name="Claassen K.J."/>
            <person name="Cockrell R."/>
            <person name="Collins M."/>
            <person name="Cooper J.A."/>
            <person name="Cree A."/>
            <person name="Curry S.M."/>
            <person name="Da Y."/>
            <person name="Dao M.D."/>
            <person name="Das B."/>
            <person name="Davila M.-L."/>
            <person name="Davy-Carroll L."/>
            <person name="Denson S."/>
            <person name="Dinh H."/>
            <person name="Ebong V.E."/>
            <person name="Edwards J.R."/>
            <person name="Egan A."/>
            <person name="El-Daye J."/>
            <person name="Escobedo L."/>
            <person name="Fernandez S."/>
            <person name="Fernando P.R."/>
            <person name="Flagg N."/>
            <person name="Forbes L.D."/>
            <person name="Fowler R.G."/>
            <person name="Fu Q."/>
            <person name="Gabisi R.A."/>
            <person name="Ganer J."/>
            <person name="Garbino Pronczuk A."/>
            <person name="Garcia R.M."/>
            <person name="Garner T."/>
            <person name="Garrett T.E."/>
            <person name="Gonzalez D.A."/>
            <person name="Hamid H."/>
            <person name="Hawkins E.S."/>
            <person name="Hirani K."/>
            <person name="Hogues M.E."/>
            <person name="Hollins B."/>
            <person name="Hsiao C.-H."/>
            <person name="Jabil R."/>
            <person name="James M.L."/>
            <person name="Jhangiani S.N."/>
            <person name="Johnson B."/>
            <person name="Johnson Q."/>
            <person name="Joshi V."/>
            <person name="Kalu J.B."/>
            <person name="Kam C."/>
            <person name="Kashfia A."/>
            <person name="Keebler J."/>
            <person name="Kisamo H."/>
            <person name="Kovar C.L."/>
            <person name="Lago L.A."/>
            <person name="Lai C.-Y."/>
            <person name="Laidlaw J."/>
            <person name="Lara F."/>
            <person name="Le T.-K."/>
            <person name="Lee S.L."/>
            <person name="Legall F.H."/>
            <person name="Lemon S.J."/>
            <person name="Lewis L.R."/>
            <person name="Li B."/>
            <person name="Liu Y."/>
            <person name="Liu Y.-S."/>
            <person name="Lopez J."/>
            <person name="Lozado R.J."/>
            <person name="Lu J."/>
            <person name="Madu R.C."/>
            <person name="Maheshwari M."/>
            <person name="Maheshwari R."/>
            <person name="Malloy K."/>
            <person name="Martinez E."/>
            <person name="Mathew T."/>
            <person name="Mercado I.C."/>
            <person name="Mercado C."/>
            <person name="Meyer B."/>
            <person name="Montgomery K."/>
            <person name="Morgan M.B."/>
            <person name="Munidasa M."/>
            <person name="Nazareth L.V."/>
            <person name="Nelson J."/>
            <person name="Ng B.M."/>
            <person name="Nguyen N.B."/>
            <person name="Nguyen P.Q."/>
            <person name="Nguyen T."/>
            <person name="Obregon M."/>
            <person name="Okwuonu G.O."/>
            <person name="Onwere C.G."/>
            <person name="Orozco G."/>
            <person name="Parra A."/>
            <person name="Patel S."/>
            <person name="Patil S."/>
            <person name="Perez A."/>
            <person name="Perez Y."/>
            <person name="Pham C."/>
            <person name="Primus E.L."/>
            <person name="Pu L.-L."/>
            <person name="Puazo M."/>
            <person name="Qin X."/>
            <person name="Quiroz J.B."/>
            <person name="Reese J."/>
            <person name="Richards S."/>
            <person name="Rives C.M."/>
            <person name="Robberts R."/>
            <person name="Ruiz S.J."/>
            <person name="Ruiz M.J."/>
            <person name="Santibanez J."/>
            <person name="Schneider B.W."/>
            <person name="Sisson I."/>
            <person name="Smith M."/>
            <person name="Sodergren E."/>
            <person name="Song X.-Z."/>
            <person name="Song B.B."/>
            <person name="Summersgill H."/>
            <person name="Thelus R."/>
            <person name="Thornton R.D."/>
            <person name="Trejos Z.Y."/>
            <person name="Usmani K."/>
            <person name="Vattathil S."/>
            <person name="Villasana D."/>
            <person name="Walker D.L."/>
            <person name="Wang S."/>
            <person name="Wang K."/>
            <person name="White C.S."/>
            <person name="Williams A.C."/>
            <person name="Williamson J."/>
            <person name="Wilson K."/>
            <person name="Woghiren I.O."/>
            <person name="Woodworth J.R."/>
            <person name="Worley K.C."/>
            <person name="Wright R.A."/>
            <person name="Wu W."/>
            <person name="Young L."/>
            <person name="Zhang L."/>
            <person name="Zhang J."/>
            <person name="Zhu Y."/>
            <person name="Muzny D.M."/>
            <person name="Weinstock G."/>
            <person name="Gibbs R.A."/>
        </authorList>
    </citation>
    <scope>NUCLEOTIDE SEQUENCE [LARGE SCALE GENOMIC DNA]</scope>
    <source>
        <strain evidence="4">LSR1</strain>
    </source>
</reference>